<organism evidence="2 3">
    <name type="scientific">Mycolicibacterium porcinum</name>
    <dbReference type="NCBI Taxonomy" id="39693"/>
    <lineage>
        <taxon>Bacteria</taxon>
        <taxon>Bacillati</taxon>
        <taxon>Actinomycetota</taxon>
        <taxon>Actinomycetes</taxon>
        <taxon>Mycobacteriales</taxon>
        <taxon>Mycobacteriaceae</taxon>
        <taxon>Mycolicibacterium</taxon>
    </lineage>
</organism>
<feature type="compositionally biased region" description="Low complexity" evidence="1">
    <location>
        <begin position="74"/>
        <end position="90"/>
    </location>
</feature>
<dbReference type="AlphaFoldDB" id="A0AAW5T794"/>
<evidence type="ECO:0000313" key="3">
    <source>
        <dbReference type="Proteomes" id="UP001141659"/>
    </source>
</evidence>
<feature type="region of interest" description="Disordered" evidence="1">
    <location>
        <begin position="1"/>
        <end position="100"/>
    </location>
</feature>
<protein>
    <submittedName>
        <fullName evidence="2">Uncharacterized protein</fullName>
    </submittedName>
</protein>
<dbReference type="Proteomes" id="UP001141659">
    <property type="component" value="Unassembled WGS sequence"/>
</dbReference>
<evidence type="ECO:0000256" key="1">
    <source>
        <dbReference type="SAM" id="MobiDB-lite"/>
    </source>
</evidence>
<sequence length="121" mass="12118">MAREVRADQAVPMAQEAQEGPNTPVGRADQADPVDRTVPAAQGAQMGTTGPAALVDPEVPVARAVQVGPDGRVTEAPVGPVGPVGPTTMAGTGGRHLPTWRGAAWTRAGSTTSRSTTTAAG</sequence>
<reference evidence="2" key="2">
    <citation type="journal article" date="2022" name="BMC Genomics">
        <title>Comparative genome analysis of mycobacteria focusing on tRNA and non-coding RNA.</title>
        <authorList>
            <person name="Behra P.R.K."/>
            <person name="Pettersson B.M.F."/>
            <person name="Ramesh M."/>
            <person name="Das S."/>
            <person name="Dasgupta S."/>
            <person name="Kirsebom L.A."/>
        </authorList>
    </citation>
    <scope>NUCLEOTIDE SEQUENCE</scope>
    <source>
        <strain evidence="2">DSM 44242</strain>
    </source>
</reference>
<evidence type="ECO:0000313" key="2">
    <source>
        <dbReference type="EMBL" id="MCV7390133.1"/>
    </source>
</evidence>
<reference evidence="2" key="1">
    <citation type="submission" date="2020-07" db="EMBL/GenBank/DDBJ databases">
        <authorList>
            <person name="Pettersson B.M.F."/>
            <person name="Behra P.R.K."/>
            <person name="Ramesh M."/>
            <person name="Das S."/>
            <person name="Dasgupta S."/>
            <person name="Kirsebom L.A."/>
        </authorList>
    </citation>
    <scope>NUCLEOTIDE SEQUENCE</scope>
    <source>
        <strain evidence="2">DSM 44242</strain>
    </source>
</reference>
<name>A0AAW5T794_9MYCO</name>
<accession>A0AAW5T794</accession>
<comment type="caution">
    <text evidence="2">The sequence shown here is derived from an EMBL/GenBank/DDBJ whole genome shotgun (WGS) entry which is preliminary data.</text>
</comment>
<proteinExistence type="predicted"/>
<gene>
    <name evidence="2" type="ORF">H5P34_18905</name>
</gene>
<dbReference type="EMBL" id="JACKVC010000017">
    <property type="protein sequence ID" value="MCV7390133.1"/>
    <property type="molecule type" value="Genomic_DNA"/>
</dbReference>